<gene>
    <name evidence="3" type="ORF">RI543_000752</name>
</gene>
<dbReference type="Proteomes" id="UP001306508">
    <property type="component" value="Unassembled WGS sequence"/>
</dbReference>
<evidence type="ECO:0000313" key="3">
    <source>
        <dbReference type="EMBL" id="KAK5781570.1"/>
    </source>
</evidence>
<evidence type="ECO:0000259" key="2">
    <source>
        <dbReference type="Pfam" id="PF00248"/>
    </source>
</evidence>
<comment type="caution">
    <text evidence="3">The sequence shown here is derived from an EMBL/GenBank/DDBJ whole genome shotgun (WGS) entry which is preliminary data.</text>
</comment>
<dbReference type="SUPFAM" id="SSF51430">
    <property type="entry name" value="NAD(P)-linked oxidoreductase"/>
    <property type="match status" value="1"/>
</dbReference>
<dbReference type="InterPro" id="IPR036812">
    <property type="entry name" value="NAD(P)_OxRdtase_dom_sf"/>
</dbReference>
<keyword evidence="1" id="KW-0560">Oxidoreductase</keyword>
<organism evidence="3 4">
    <name type="scientific">Arxiozyma heterogenica</name>
    <dbReference type="NCBI Taxonomy" id="278026"/>
    <lineage>
        <taxon>Eukaryota</taxon>
        <taxon>Fungi</taxon>
        <taxon>Dikarya</taxon>
        <taxon>Ascomycota</taxon>
        <taxon>Saccharomycotina</taxon>
        <taxon>Saccharomycetes</taxon>
        <taxon>Saccharomycetales</taxon>
        <taxon>Saccharomycetaceae</taxon>
        <taxon>Arxiozyma</taxon>
    </lineage>
</organism>
<dbReference type="EMBL" id="JAWIZZ010000031">
    <property type="protein sequence ID" value="KAK5781570.1"/>
    <property type="molecule type" value="Genomic_DNA"/>
</dbReference>
<keyword evidence="4" id="KW-1185">Reference proteome</keyword>
<evidence type="ECO:0000256" key="1">
    <source>
        <dbReference type="ARBA" id="ARBA00023002"/>
    </source>
</evidence>
<dbReference type="AlphaFoldDB" id="A0AAN7WNT2"/>
<proteinExistence type="predicted"/>
<dbReference type="PANTHER" id="PTHR43364:SF15">
    <property type="entry name" value="ARYL-ALCOHOL DEHYDROGENASE AAD16-RELATED"/>
    <property type="match status" value="1"/>
</dbReference>
<dbReference type="Gene3D" id="3.20.20.100">
    <property type="entry name" value="NADP-dependent oxidoreductase domain"/>
    <property type="match status" value="1"/>
</dbReference>
<protein>
    <recommendedName>
        <fullName evidence="2">NADP-dependent oxidoreductase domain-containing protein</fullName>
    </recommendedName>
</protein>
<dbReference type="Pfam" id="PF00248">
    <property type="entry name" value="Aldo_ket_red"/>
    <property type="match status" value="1"/>
</dbReference>
<dbReference type="GO" id="GO:0016491">
    <property type="term" value="F:oxidoreductase activity"/>
    <property type="evidence" value="ECO:0007669"/>
    <property type="project" value="UniProtKB-KW"/>
</dbReference>
<accession>A0AAN7WNT2</accession>
<dbReference type="PANTHER" id="PTHR43364">
    <property type="entry name" value="NADH-SPECIFIC METHYLGLYOXAL REDUCTASE-RELATED"/>
    <property type="match status" value="1"/>
</dbReference>
<evidence type="ECO:0000313" key="4">
    <source>
        <dbReference type="Proteomes" id="UP001306508"/>
    </source>
</evidence>
<dbReference type="FunFam" id="3.20.20.100:FF:000004">
    <property type="entry name" value="Oxidoreductase, aldo/keto reductase"/>
    <property type="match status" value="1"/>
</dbReference>
<dbReference type="CDD" id="cd19079">
    <property type="entry name" value="AKR_EcYajO-like"/>
    <property type="match status" value="1"/>
</dbReference>
<feature type="domain" description="NADP-dependent oxidoreductase" evidence="2">
    <location>
        <begin position="18"/>
        <end position="333"/>
    </location>
</feature>
<name>A0AAN7WNT2_9SACH</name>
<dbReference type="GO" id="GO:0005829">
    <property type="term" value="C:cytosol"/>
    <property type="evidence" value="ECO:0007669"/>
    <property type="project" value="UniProtKB-ARBA"/>
</dbReference>
<dbReference type="InterPro" id="IPR023210">
    <property type="entry name" value="NADP_OxRdtase_dom"/>
</dbReference>
<dbReference type="InterPro" id="IPR050523">
    <property type="entry name" value="AKR_Detox_Biosynth"/>
</dbReference>
<reference evidence="4" key="1">
    <citation type="submission" date="2023-07" db="EMBL/GenBank/DDBJ databases">
        <title>A draft genome of Kazachstania heterogenica Y-27499.</title>
        <authorList>
            <person name="Donic C."/>
            <person name="Kralova J.S."/>
            <person name="Fidel L."/>
            <person name="Ben-Dor S."/>
            <person name="Jung S."/>
        </authorList>
    </citation>
    <scope>NUCLEOTIDE SEQUENCE [LARGE SCALE GENOMIC DNA]</scope>
    <source>
        <strain evidence="4">Y27499</strain>
    </source>
</reference>
<sequence>MTLVKQVRFGKTGIKISPIIIGCMSFGDPKWQPWILEDEEKVFEILKYAYDHGLRTFDTADVYSNGKSERLLGKFLKKYNIKRETVVIMTKIHFSVDEDMKIIPGDWFPSLDTKEGIQLANQQGLSRKHIIAGVKNSIERLGTYIDVLQIHRLDHDTPMKEIMKTLNWVVEQGYARYIGASTMRATEFVELQMIADKYNWFQFVNLQTQYNLLYREDERDLIPYAKRHSLAMTPWSPNAHGQLTRPVSQQTQTERGSFGMSFLPMSDANKTIISRVEELSKKYNVSMATISTAWVLSKKFCPIVGMNSVSRVEDAIKATKIQLTENDIKYLEEPYQPTKYLI</sequence>